<dbReference type="RefSeq" id="WP_261793818.1">
    <property type="nucleotide sequence ID" value="NZ_CP022198.1"/>
</dbReference>
<dbReference type="Pfam" id="PF05065">
    <property type="entry name" value="Phage_capsid"/>
    <property type="match status" value="1"/>
</dbReference>
<dbReference type="Gene3D" id="3.30.2400.10">
    <property type="entry name" value="Major capsid protein gp5"/>
    <property type="match status" value="1"/>
</dbReference>
<feature type="domain" description="Phage capsid-like C-terminal" evidence="3">
    <location>
        <begin position="184"/>
        <end position="452"/>
    </location>
</feature>
<dbReference type="Proteomes" id="UP000250579">
    <property type="component" value="Chromosome"/>
</dbReference>
<evidence type="ECO:0000256" key="2">
    <source>
        <dbReference type="SAM" id="Coils"/>
    </source>
</evidence>
<evidence type="ECO:0000256" key="1">
    <source>
        <dbReference type="ARBA" id="ARBA00004328"/>
    </source>
</evidence>
<dbReference type="NCBIfam" id="TIGR01554">
    <property type="entry name" value="major_cap_HK97"/>
    <property type="match status" value="1"/>
</dbReference>
<dbReference type="InterPro" id="IPR054612">
    <property type="entry name" value="Phage_capsid-like_C"/>
</dbReference>
<gene>
    <name evidence="4" type="ORF">CE139_13255</name>
</gene>
<evidence type="ECO:0000313" key="4">
    <source>
        <dbReference type="EMBL" id="AXA66745.1"/>
    </source>
</evidence>
<keyword evidence="2" id="KW-0175">Coiled coil</keyword>
<proteinExistence type="predicted"/>
<sequence length="456" mass="49291">MRKLRLSPAFLMAVLSIAALIPMTFGATPEAIFGSVFVVGLATALVKPGQSSYRGWNAQMGKIGEEDIEQQYKQTQANLKDIGDQLKAHAEQAQMDIARHEGLSKETTAKVDELLMKQGELQARVLEAEQKLVAANSATQRHEAPKSAGELFVTSDQMDGVNSSFRGSRRVSVPRAAITTTSGAGLAAPERLDTVALPGLRRATIRDLVAPGQTEAGSIEYVRETGFTNNAATVAETLAKPYSEITTALITAPVRTIAHLFKASRQILDDSKALQSYIDARARYGLLLAEEAQLLYGSGAGANLQGLVPVAADYVAPTGITIANEQRIDRLRLALLQAELAEFPSDGIVLNPTDWAAIELIKDSQGRYIIGQPQEGTAARLWNRPVVATQAMVQNDFLVGAFKLGAQIFDRMDVEVLISTENADDFEKNMVTLRAEERLAFAIYRTEAFVAGSLTT</sequence>
<comment type="subcellular location">
    <subcellularLocation>
        <location evidence="1">Virion</location>
    </subcellularLocation>
</comment>
<evidence type="ECO:0000313" key="5">
    <source>
        <dbReference type="Proteomes" id="UP000250579"/>
    </source>
</evidence>
<dbReference type="EMBL" id="CP022198">
    <property type="protein sequence ID" value="AXA66745.1"/>
    <property type="molecule type" value="Genomic_DNA"/>
</dbReference>
<dbReference type="InterPro" id="IPR024455">
    <property type="entry name" value="Phage_capsid"/>
</dbReference>
<name>A0A2Z5A7J2_9PSED</name>
<dbReference type="AlphaFoldDB" id="A0A2Z5A7J2"/>
<reference evidence="4 5" key="1">
    <citation type="submission" date="2017-06" db="EMBL/GenBank/DDBJ databases">
        <title>Evolution towards high GC content and high-temperature stress adaptation in endophytic Pseudomonas oryzihabitans impacted its plant-growth promoting traits.</title>
        <authorList>
            <person name="Nascimento F.X."/>
        </authorList>
    </citation>
    <scope>NUCLEOTIDE SEQUENCE [LARGE SCALE GENOMIC DNA]</scope>
    <source>
        <strain evidence="4 5">MS8</strain>
    </source>
</reference>
<evidence type="ECO:0000259" key="3">
    <source>
        <dbReference type="Pfam" id="PF05065"/>
    </source>
</evidence>
<organism evidence="4 5">
    <name type="scientific">Pseudomonas oryzihabitans</name>
    <dbReference type="NCBI Taxonomy" id="47885"/>
    <lineage>
        <taxon>Bacteria</taxon>
        <taxon>Pseudomonadati</taxon>
        <taxon>Pseudomonadota</taxon>
        <taxon>Gammaproteobacteria</taxon>
        <taxon>Pseudomonadales</taxon>
        <taxon>Pseudomonadaceae</taxon>
        <taxon>Pseudomonas</taxon>
    </lineage>
</organism>
<feature type="coiled-coil region" evidence="2">
    <location>
        <begin position="65"/>
        <end position="131"/>
    </location>
</feature>
<dbReference type="SUPFAM" id="SSF56563">
    <property type="entry name" value="Major capsid protein gp5"/>
    <property type="match status" value="1"/>
</dbReference>
<dbReference type="Gene3D" id="3.30.2320.10">
    <property type="entry name" value="hypothetical protein PF0899 domain"/>
    <property type="match status" value="1"/>
</dbReference>
<accession>A0A2Z5A7J2</accession>
<protein>
    <submittedName>
        <fullName evidence="4">Phage major capsid protein</fullName>
    </submittedName>
</protein>